<dbReference type="Proteomes" id="UP001415857">
    <property type="component" value="Unassembled WGS sequence"/>
</dbReference>
<proteinExistence type="predicted"/>
<evidence type="ECO:0000313" key="2">
    <source>
        <dbReference type="Proteomes" id="UP001415857"/>
    </source>
</evidence>
<name>A0AAP0X676_LIQFO</name>
<organism evidence="1 2">
    <name type="scientific">Liquidambar formosana</name>
    <name type="common">Formosan gum</name>
    <dbReference type="NCBI Taxonomy" id="63359"/>
    <lineage>
        <taxon>Eukaryota</taxon>
        <taxon>Viridiplantae</taxon>
        <taxon>Streptophyta</taxon>
        <taxon>Embryophyta</taxon>
        <taxon>Tracheophyta</taxon>
        <taxon>Spermatophyta</taxon>
        <taxon>Magnoliopsida</taxon>
        <taxon>eudicotyledons</taxon>
        <taxon>Gunneridae</taxon>
        <taxon>Pentapetalae</taxon>
        <taxon>Saxifragales</taxon>
        <taxon>Altingiaceae</taxon>
        <taxon>Liquidambar</taxon>
    </lineage>
</organism>
<reference evidence="1 2" key="1">
    <citation type="journal article" date="2024" name="Plant J.">
        <title>Genome sequences and population genomics reveal climatic adaptation and genomic divergence between two closely related sweetgum species.</title>
        <authorList>
            <person name="Xu W.Q."/>
            <person name="Ren C.Q."/>
            <person name="Zhang X.Y."/>
            <person name="Comes H.P."/>
            <person name="Liu X.H."/>
            <person name="Li Y.G."/>
            <person name="Kettle C.J."/>
            <person name="Jalonen R."/>
            <person name="Gaisberger H."/>
            <person name="Ma Y.Z."/>
            <person name="Qiu Y.X."/>
        </authorList>
    </citation>
    <scope>NUCLEOTIDE SEQUENCE [LARGE SCALE GENOMIC DNA]</scope>
    <source>
        <strain evidence="1">Hangzhou</strain>
    </source>
</reference>
<dbReference type="EMBL" id="JBBPBK010000004">
    <property type="protein sequence ID" value="KAK9287138.1"/>
    <property type="molecule type" value="Genomic_DNA"/>
</dbReference>
<evidence type="ECO:0008006" key="3">
    <source>
        <dbReference type="Google" id="ProtNLM"/>
    </source>
</evidence>
<protein>
    <recommendedName>
        <fullName evidence="3">NB-ARC domain-containing protein</fullName>
    </recommendedName>
</protein>
<comment type="caution">
    <text evidence="1">The sequence shown here is derived from an EMBL/GenBank/DDBJ whole genome shotgun (WGS) entry which is preliminary data.</text>
</comment>
<dbReference type="AlphaFoldDB" id="A0AAP0X676"/>
<gene>
    <name evidence="1" type="ORF">L1049_015549</name>
</gene>
<evidence type="ECO:0000313" key="1">
    <source>
        <dbReference type="EMBL" id="KAK9287138.1"/>
    </source>
</evidence>
<sequence length="79" mass="8776">MKLHQSWGRFVGLVWENCQKRIVGPYSRIEHLQVAGPEMTSDLVKIGREIVKKCAGVPLAAKNGRLVLTETADVVASWC</sequence>
<keyword evidence="2" id="KW-1185">Reference proteome</keyword>
<accession>A0AAP0X676</accession>